<protein>
    <submittedName>
        <fullName evidence="4">Exported protein</fullName>
    </submittedName>
</protein>
<reference evidence="4 6" key="2">
    <citation type="submission" date="2018-06" db="EMBL/GenBank/DDBJ databases">
        <authorList>
            <consortium name="Pathogen Informatics"/>
            <person name="Doyle S."/>
        </authorList>
    </citation>
    <scope>NUCLEOTIDE SEQUENCE [LARGE SCALE GENOMIC DNA]</scope>
    <source>
        <strain evidence="4 6">NCTC13832</strain>
    </source>
</reference>
<dbReference type="Pfam" id="PF13349">
    <property type="entry name" value="DUF4097"/>
    <property type="match status" value="1"/>
</dbReference>
<dbReference type="OrthoDB" id="2413985at2"/>
<evidence type="ECO:0000313" key="4">
    <source>
        <dbReference type="EMBL" id="SUM58273.1"/>
    </source>
</evidence>
<dbReference type="InterPro" id="IPR025164">
    <property type="entry name" value="Toastrack_DUF4097"/>
</dbReference>
<accession>A0A0D6XQR4</accession>
<evidence type="ECO:0000259" key="2">
    <source>
        <dbReference type="Pfam" id="PF13349"/>
    </source>
</evidence>
<dbReference type="EMBL" id="UHDT01000001">
    <property type="protein sequence ID" value="SUM58273.1"/>
    <property type="molecule type" value="Genomic_DNA"/>
</dbReference>
<gene>
    <name evidence="4" type="ORF">NCTC13832_02021</name>
    <name evidence="3" type="ORF">TP70_04340</name>
</gene>
<dbReference type="Proteomes" id="UP000254100">
    <property type="component" value="Unassembled WGS sequence"/>
</dbReference>
<feature type="domain" description="DUF4097" evidence="2">
    <location>
        <begin position="124"/>
        <end position="269"/>
    </location>
</feature>
<evidence type="ECO:0000313" key="6">
    <source>
        <dbReference type="Proteomes" id="UP000254100"/>
    </source>
</evidence>
<evidence type="ECO:0000313" key="5">
    <source>
        <dbReference type="Proteomes" id="UP000032366"/>
    </source>
</evidence>
<dbReference type="Proteomes" id="UP000032366">
    <property type="component" value="Unassembled WGS sequence"/>
</dbReference>
<keyword evidence="5" id="KW-1185">Reference proteome</keyword>
<dbReference type="EMBL" id="JXWY01000031">
    <property type="protein sequence ID" value="KIX91174.1"/>
    <property type="molecule type" value="Genomic_DNA"/>
</dbReference>
<proteinExistence type="predicted"/>
<keyword evidence="1" id="KW-0812">Transmembrane</keyword>
<dbReference type="RefSeq" id="WP_044359698.1">
    <property type="nucleotide sequence ID" value="NZ_JXWY01000031.1"/>
</dbReference>
<keyword evidence="1" id="KW-1133">Transmembrane helix</keyword>
<feature type="transmembrane region" description="Helical" evidence="1">
    <location>
        <begin position="6"/>
        <end position="26"/>
    </location>
</feature>
<organism evidence="4 6">
    <name type="scientific">Staphylococcus microti</name>
    <dbReference type="NCBI Taxonomy" id="569857"/>
    <lineage>
        <taxon>Bacteria</taxon>
        <taxon>Bacillati</taxon>
        <taxon>Bacillota</taxon>
        <taxon>Bacilli</taxon>
        <taxon>Bacillales</taxon>
        <taxon>Staphylococcaceae</taxon>
        <taxon>Staphylococcus</taxon>
    </lineage>
</organism>
<keyword evidence="1" id="KW-0472">Membrane</keyword>
<dbReference type="AlphaFoldDB" id="A0A0D6XQR4"/>
<dbReference type="STRING" id="569857.TP70_04340"/>
<name>A0A0D6XQR4_9STAP</name>
<evidence type="ECO:0000256" key="1">
    <source>
        <dbReference type="SAM" id="Phobius"/>
    </source>
</evidence>
<reference evidence="3 5" key="1">
    <citation type="submission" date="2015-01" db="EMBL/GenBank/DDBJ databases">
        <authorList>
            <person name="Guo J."/>
        </authorList>
    </citation>
    <scope>NUCLEOTIDE SEQUENCE [LARGE SCALE GENOMIC DNA]</scope>
    <source>
        <strain evidence="3 5">DSM 22147</strain>
    </source>
</reference>
<sequence length="271" mass="30288">MRKFNVIVLVIGLVVTLIGMTGAFYYSKIDNKYAEQTVKISRTFDAERIKNVELDLRNAKLHIVAGDTFKLEGKTDGKQPKVTTQDGTLKLQLEGEENAQMTVNVNPFHDKTYTLYTLTVPRSEMSRFHLKSDWSYVDIAGVSIKEMAVQLQKGAFSLENSQIGTLDGRMEYGAFDVSDTRLDKVAMTVRKGGATFDNVPADIPMTLDNQYGTIDVSFLSPLQNISITTSNQNGLVDLEDLTHYDSIKQQETELDKVIDIKNNKGTVTLDD</sequence>
<evidence type="ECO:0000313" key="3">
    <source>
        <dbReference type="EMBL" id="KIX91174.1"/>
    </source>
</evidence>